<comment type="catalytic activity">
    <reaction evidence="1">
        <text>S-ubiquitinyl-[E2 ubiquitin-conjugating enzyme]-L-cysteine + [acceptor protein]-L-lysine = [E2 ubiquitin-conjugating enzyme]-L-cysteine + N(6)-ubiquitinyl-[acceptor protein]-L-lysine.</text>
        <dbReference type="EC" id="2.3.2.26"/>
    </reaction>
</comment>
<evidence type="ECO:0000259" key="15">
    <source>
        <dbReference type="Pfam" id="PF13979"/>
    </source>
</evidence>
<evidence type="ECO:0000256" key="7">
    <source>
        <dbReference type="ARBA" id="ARBA00022525"/>
    </source>
</evidence>
<feature type="domain" description="E3 ubiquitin ligase SopA-like central" evidence="16">
    <location>
        <begin position="352"/>
        <end position="478"/>
    </location>
</feature>
<dbReference type="AlphaFoldDB" id="A0AAU7U3T3"/>
<evidence type="ECO:0000256" key="12">
    <source>
        <dbReference type="ARBA" id="ARBA00029915"/>
    </source>
</evidence>
<proteinExistence type="inferred from homology"/>
<evidence type="ECO:0000256" key="14">
    <source>
        <dbReference type="ARBA" id="ARBA00032669"/>
    </source>
</evidence>
<evidence type="ECO:0000259" key="16">
    <source>
        <dbReference type="Pfam" id="PF13981"/>
    </source>
</evidence>
<evidence type="ECO:0000313" key="17">
    <source>
        <dbReference type="EMBL" id="XBV47620.1"/>
    </source>
</evidence>
<evidence type="ECO:0000256" key="6">
    <source>
        <dbReference type="ARBA" id="ARBA00021624"/>
    </source>
</evidence>
<evidence type="ECO:0000256" key="3">
    <source>
        <dbReference type="ARBA" id="ARBA00004613"/>
    </source>
</evidence>
<dbReference type="InterPro" id="IPR025726">
    <property type="entry name" value="SopA-like_central"/>
</dbReference>
<evidence type="ECO:0000256" key="11">
    <source>
        <dbReference type="ARBA" id="ARBA00023026"/>
    </source>
</evidence>
<keyword evidence="11" id="KW-0843">Virulence</keyword>
<evidence type="ECO:0000256" key="13">
    <source>
        <dbReference type="ARBA" id="ARBA00030158"/>
    </source>
</evidence>
<dbReference type="InterPro" id="IPR025725">
    <property type="entry name" value="SopA-like_cat"/>
</dbReference>
<dbReference type="SUPFAM" id="SSF141571">
    <property type="entry name" value="Pentapeptide repeat-like"/>
    <property type="match status" value="1"/>
</dbReference>
<dbReference type="Gene3D" id="3.40.1850.10">
    <property type="entry name" value="HECT-like ubiquitin ligase"/>
    <property type="match status" value="1"/>
</dbReference>
<feature type="domain" description="E3 ubiquitin-protein ligase SopA-like catalytic" evidence="15">
    <location>
        <begin position="631"/>
        <end position="763"/>
    </location>
</feature>
<dbReference type="Pfam" id="PF13979">
    <property type="entry name" value="SopA_C"/>
    <property type="match status" value="1"/>
</dbReference>
<dbReference type="Gene3D" id="1.25.40.300">
    <property type="entry name" value="Putative secreted effector protein"/>
    <property type="match status" value="1"/>
</dbReference>
<dbReference type="PANTHER" id="PTHR14136:SF17">
    <property type="entry name" value="BTB_POZ DOMAIN-CONTAINING PROTEIN KCTD9"/>
    <property type="match status" value="1"/>
</dbReference>
<organism evidence="17">
    <name type="scientific">Pantoea sp. BJ2</name>
    <dbReference type="NCBI Taxonomy" id="3141322"/>
    <lineage>
        <taxon>Bacteria</taxon>
        <taxon>Pseudomonadati</taxon>
        <taxon>Pseudomonadota</taxon>
        <taxon>Gammaproteobacteria</taxon>
        <taxon>Enterobacterales</taxon>
        <taxon>Erwiniaceae</taxon>
        <taxon>Pantoea</taxon>
    </lineage>
</organism>
<geneLocation type="plasmid" evidence="17">
    <name>plasmindB</name>
</geneLocation>
<reference evidence="17" key="1">
    <citation type="submission" date="2024-06" db="EMBL/GenBank/DDBJ databases">
        <title>Multiomics insights into the TNT degradation mechanism by Pantoea sp. BJ2 isolated from an ammunition destruction site.</title>
        <authorList>
            <person name="Luo J."/>
        </authorList>
    </citation>
    <scope>NUCLEOTIDE SEQUENCE</scope>
    <source>
        <strain evidence="17">BJ2</strain>
        <plasmid evidence="17">plasmindB</plasmid>
    </source>
</reference>
<protein>
    <recommendedName>
        <fullName evidence="6">E3 ubiquitin-protein ligase SopA</fullName>
        <ecNumber evidence="5">2.3.2.26</ecNumber>
    </recommendedName>
    <alternativeName>
        <fullName evidence="14">HECT-type E3 ubiquitin transferase SopA</fullName>
    </alternativeName>
    <alternativeName>
        <fullName evidence="12">Salmonella outer protein A</fullName>
    </alternativeName>
    <alternativeName>
        <fullName evidence="13">Secreted effector protein SopA</fullName>
    </alternativeName>
</protein>
<dbReference type="PANTHER" id="PTHR14136">
    <property type="entry name" value="BTB_POZ DOMAIN-CONTAINING PROTEIN KCTD9"/>
    <property type="match status" value="1"/>
</dbReference>
<sequence length="764" mass="86787">MSSGKATSELNLIRKVKNVLIQPPEIVLAKKIHAKTYENIKRGNISDNTKFNFSFDFKNARVEFKQDPHGAVKVYVSDRFVNDHILPEIEVNIEDFKLISRALDFKNKHEISSTKPLLTKNSLINLQKAYLDEAKLNGWLLTKTDMTKAYLHLADLREVNFTDSVLDKACLQDTILDLANLTRVSMNQTNLSRAYLNHACLDSAIMCSADLYKAKLKHASLKNSILTDANLYKANLKKADLETAILERANLTSANMKEANLKGVNLEGADLRNANLDGACLENAELSYAKLNGASWTGAVFSGVNFKNAHLTIPQNIIWSLHTLNSILNYDNSGKSILTSIQSIDICFEKEKIDLVKQLKTSLEEQGFFANRLSFVAESIISTLTDPPFNKDETIAKWCEDILEGILMKYDSKPLLQKIPKKWASLSIKIFDKTPLKMLKFNALFNQLTNYIMHNGNDEEKSEISMLYKKYLDHPKINQWANFPVDGVCTPTENLDLEKNDDPLILLPAGKHDLQNKPFPLVMVVAREDFNNMLRSVTDSWLKYFIYTQPNGKASLPLGKIDPKELFQRHFPIFLQPYHSKGNSQIHQQLLNVLFPQHPELQKLFRDATKSRTGSSEIGTELLTKINDIFKKLLDITHDWGGLKHSHILNLLTVYDIKAEETKLAAETLLCLSAIFTRYTSDGVFGSELESPEILRRYAFGLLHEATKLDSNIVQKEIITDWMNRLSGKEQSPTCSYNLSNDMDEYLQVHCKLVRNKITPLAWL</sequence>
<dbReference type="InterPro" id="IPR051082">
    <property type="entry name" value="Pentapeptide-BTB/POZ_domain"/>
</dbReference>
<keyword evidence="10" id="KW-0832">Ubl conjugation</keyword>
<gene>
    <name evidence="17" type="ORF">AAF463_23525</name>
</gene>
<evidence type="ECO:0000256" key="4">
    <source>
        <dbReference type="ARBA" id="ARBA00006549"/>
    </source>
</evidence>
<evidence type="ECO:0000256" key="1">
    <source>
        <dbReference type="ARBA" id="ARBA00000885"/>
    </source>
</evidence>
<dbReference type="EC" id="2.3.2.26" evidence="5"/>
<evidence type="ECO:0000256" key="5">
    <source>
        <dbReference type="ARBA" id="ARBA00012485"/>
    </source>
</evidence>
<name>A0AAU7U3T3_9GAMM</name>
<keyword evidence="8" id="KW-0808">Transferase</keyword>
<evidence type="ECO:0000256" key="10">
    <source>
        <dbReference type="ARBA" id="ARBA00022843"/>
    </source>
</evidence>
<dbReference type="Gene3D" id="2.160.20.80">
    <property type="entry name" value="E3 ubiquitin-protein ligase SopA"/>
    <property type="match status" value="2"/>
</dbReference>
<comment type="subcellular location">
    <subcellularLocation>
        <location evidence="2">Host cell</location>
    </subcellularLocation>
    <subcellularLocation>
        <location evidence="3">Secreted</location>
    </subcellularLocation>
</comment>
<dbReference type="GO" id="GO:0043657">
    <property type="term" value="C:host cell"/>
    <property type="evidence" value="ECO:0007669"/>
    <property type="project" value="UniProtKB-SubCell"/>
</dbReference>
<evidence type="ECO:0000256" key="2">
    <source>
        <dbReference type="ARBA" id="ARBA00004340"/>
    </source>
</evidence>
<keyword evidence="17" id="KW-0614">Plasmid</keyword>
<keyword evidence="9" id="KW-0833">Ubl conjugation pathway</keyword>
<dbReference type="GO" id="GO:0016567">
    <property type="term" value="P:protein ubiquitination"/>
    <property type="evidence" value="ECO:0007669"/>
    <property type="project" value="InterPro"/>
</dbReference>
<dbReference type="EMBL" id="CP158294">
    <property type="protein sequence ID" value="XBV47620.1"/>
    <property type="molecule type" value="Genomic_DNA"/>
</dbReference>
<dbReference type="Gene3D" id="1.10.4140.10">
    <property type="entry name" value="effector protein (NleL)"/>
    <property type="match status" value="1"/>
</dbReference>
<dbReference type="RefSeq" id="WP_350262667.1">
    <property type="nucleotide sequence ID" value="NZ_CP158294.1"/>
</dbReference>
<accession>A0AAU7U3T3</accession>
<dbReference type="Pfam" id="PF00805">
    <property type="entry name" value="Pentapeptide"/>
    <property type="match status" value="3"/>
</dbReference>
<evidence type="ECO:0000256" key="9">
    <source>
        <dbReference type="ARBA" id="ARBA00022786"/>
    </source>
</evidence>
<dbReference type="InterPro" id="IPR001646">
    <property type="entry name" value="5peptide_repeat"/>
</dbReference>
<dbReference type="Pfam" id="PF13981">
    <property type="entry name" value="SopA"/>
    <property type="match status" value="1"/>
</dbReference>
<evidence type="ECO:0000256" key="8">
    <source>
        <dbReference type="ARBA" id="ARBA00022679"/>
    </source>
</evidence>
<dbReference type="InterPro" id="IPR038270">
    <property type="entry name" value="SopA-like_catalytic_sf"/>
</dbReference>
<comment type="similarity">
    <text evidence="4">Belongs to the SopA E3 ligase family.</text>
</comment>
<dbReference type="GO" id="GO:0005576">
    <property type="term" value="C:extracellular region"/>
    <property type="evidence" value="ECO:0007669"/>
    <property type="project" value="UniProtKB-SubCell"/>
</dbReference>
<keyword evidence="7" id="KW-0964">Secreted</keyword>
<dbReference type="GO" id="GO:0061630">
    <property type="term" value="F:ubiquitin protein ligase activity"/>
    <property type="evidence" value="ECO:0007669"/>
    <property type="project" value="UniProtKB-EC"/>
</dbReference>